<evidence type="ECO:0000313" key="7">
    <source>
        <dbReference type="Proteomes" id="UP001273531"/>
    </source>
</evidence>
<evidence type="ECO:0000256" key="4">
    <source>
        <dbReference type="SAM" id="Phobius"/>
    </source>
</evidence>
<proteinExistence type="predicted"/>
<dbReference type="SUPFAM" id="SSF46894">
    <property type="entry name" value="C-terminal effector domain of the bipartite response regulators"/>
    <property type="match status" value="1"/>
</dbReference>
<keyword evidence="3" id="KW-0804">Transcription</keyword>
<keyword evidence="4" id="KW-0472">Membrane</keyword>
<keyword evidence="4" id="KW-1133">Transmembrane helix</keyword>
<keyword evidence="4" id="KW-0812">Transmembrane</keyword>
<reference evidence="6 7" key="1">
    <citation type="submission" date="2023-10" db="EMBL/GenBank/DDBJ databases">
        <title>Sphingomonas sp. HF-S4 16S ribosomal RNA gene Genome sequencing and assembly.</title>
        <authorList>
            <person name="Lee H."/>
        </authorList>
    </citation>
    <scope>NUCLEOTIDE SEQUENCE [LARGE SCALE GENOMIC DNA]</scope>
    <source>
        <strain evidence="6 7">HF-S4</strain>
    </source>
</reference>
<evidence type="ECO:0000313" key="6">
    <source>
        <dbReference type="EMBL" id="MDV3455796.1"/>
    </source>
</evidence>
<dbReference type="Pfam" id="PF00196">
    <property type="entry name" value="GerE"/>
    <property type="match status" value="1"/>
</dbReference>
<dbReference type="Proteomes" id="UP001273531">
    <property type="component" value="Unassembled WGS sequence"/>
</dbReference>
<evidence type="ECO:0000256" key="2">
    <source>
        <dbReference type="ARBA" id="ARBA00023125"/>
    </source>
</evidence>
<dbReference type="PANTHER" id="PTHR44688">
    <property type="entry name" value="DNA-BINDING TRANSCRIPTIONAL ACTIVATOR DEVR_DOSR"/>
    <property type="match status" value="1"/>
</dbReference>
<gene>
    <name evidence="6" type="ORF">RZN05_02280</name>
</gene>
<dbReference type="PROSITE" id="PS50043">
    <property type="entry name" value="HTH_LUXR_2"/>
    <property type="match status" value="1"/>
</dbReference>
<accession>A0ABU3Y359</accession>
<keyword evidence="1" id="KW-0805">Transcription regulation</keyword>
<evidence type="ECO:0000256" key="3">
    <source>
        <dbReference type="ARBA" id="ARBA00023163"/>
    </source>
</evidence>
<evidence type="ECO:0000259" key="5">
    <source>
        <dbReference type="PROSITE" id="PS50043"/>
    </source>
</evidence>
<organism evidence="6 7">
    <name type="scientific">Sphingomonas agrestis</name>
    <dbReference type="NCBI Taxonomy" id="3080540"/>
    <lineage>
        <taxon>Bacteria</taxon>
        <taxon>Pseudomonadati</taxon>
        <taxon>Pseudomonadota</taxon>
        <taxon>Alphaproteobacteria</taxon>
        <taxon>Sphingomonadales</taxon>
        <taxon>Sphingomonadaceae</taxon>
        <taxon>Sphingomonas</taxon>
    </lineage>
</organism>
<dbReference type="PRINTS" id="PR00038">
    <property type="entry name" value="HTHLUXR"/>
</dbReference>
<dbReference type="PANTHER" id="PTHR44688:SF16">
    <property type="entry name" value="DNA-BINDING TRANSCRIPTIONAL ACTIVATOR DEVR_DOSR"/>
    <property type="match status" value="1"/>
</dbReference>
<dbReference type="CDD" id="cd06170">
    <property type="entry name" value="LuxR_C_like"/>
    <property type="match status" value="1"/>
</dbReference>
<sequence>MTVFTLQYLACTLSQQHPNRRRSGLVDGYARLSDRQKECLRLVGQGYTSKQIGRFLTISDRTVDNHIYLALELIGASSRAEAARALAAQEAERSLPKQPPALAQTPEIPPSERIAVDAVPYRFRRFVPPLGGVRNTIAAEQKIYAVVRVAVLGIASVIALSLTAAVLLWLIR</sequence>
<comment type="caution">
    <text evidence="6">The sequence shown here is derived from an EMBL/GenBank/DDBJ whole genome shotgun (WGS) entry which is preliminary data.</text>
</comment>
<dbReference type="Gene3D" id="1.10.10.10">
    <property type="entry name" value="Winged helix-like DNA-binding domain superfamily/Winged helix DNA-binding domain"/>
    <property type="match status" value="1"/>
</dbReference>
<name>A0ABU3Y359_9SPHN</name>
<dbReference type="InterPro" id="IPR016032">
    <property type="entry name" value="Sig_transdc_resp-reg_C-effctor"/>
</dbReference>
<protein>
    <submittedName>
        <fullName evidence="6">Helix-turn-helix transcriptional regulator</fullName>
    </submittedName>
</protein>
<feature type="transmembrane region" description="Helical" evidence="4">
    <location>
        <begin position="143"/>
        <end position="171"/>
    </location>
</feature>
<dbReference type="EMBL" id="JAWJEJ010000001">
    <property type="protein sequence ID" value="MDV3455796.1"/>
    <property type="molecule type" value="Genomic_DNA"/>
</dbReference>
<dbReference type="SMART" id="SM00421">
    <property type="entry name" value="HTH_LUXR"/>
    <property type="match status" value="1"/>
</dbReference>
<dbReference type="InterPro" id="IPR000792">
    <property type="entry name" value="Tscrpt_reg_LuxR_C"/>
</dbReference>
<dbReference type="InterPro" id="IPR036388">
    <property type="entry name" value="WH-like_DNA-bd_sf"/>
</dbReference>
<feature type="domain" description="HTH luxR-type" evidence="5">
    <location>
        <begin position="25"/>
        <end position="90"/>
    </location>
</feature>
<evidence type="ECO:0000256" key="1">
    <source>
        <dbReference type="ARBA" id="ARBA00023015"/>
    </source>
</evidence>
<keyword evidence="7" id="KW-1185">Reference proteome</keyword>
<dbReference type="RefSeq" id="WP_317225002.1">
    <property type="nucleotide sequence ID" value="NZ_JAWJEJ010000001.1"/>
</dbReference>
<keyword evidence="2" id="KW-0238">DNA-binding</keyword>